<name>A0ABR2WYY2_9FUNG</name>
<gene>
    <name evidence="2" type="ORF">K7432_004133</name>
</gene>
<evidence type="ECO:0000313" key="3">
    <source>
        <dbReference type="Proteomes" id="UP001479436"/>
    </source>
</evidence>
<dbReference type="EMBL" id="JASJQH010000137">
    <property type="protein sequence ID" value="KAK9766646.1"/>
    <property type="molecule type" value="Genomic_DNA"/>
</dbReference>
<proteinExistence type="predicted"/>
<organism evidence="2 3">
    <name type="scientific">Basidiobolus ranarum</name>
    <dbReference type="NCBI Taxonomy" id="34480"/>
    <lineage>
        <taxon>Eukaryota</taxon>
        <taxon>Fungi</taxon>
        <taxon>Fungi incertae sedis</taxon>
        <taxon>Zoopagomycota</taxon>
        <taxon>Entomophthoromycotina</taxon>
        <taxon>Basidiobolomycetes</taxon>
        <taxon>Basidiobolales</taxon>
        <taxon>Basidiobolaceae</taxon>
        <taxon>Basidiobolus</taxon>
    </lineage>
</organism>
<comment type="caution">
    <text evidence="2">The sequence shown here is derived from an EMBL/GenBank/DDBJ whole genome shotgun (WGS) entry which is preliminary data.</text>
</comment>
<feature type="region of interest" description="Disordered" evidence="1">
    <location>
        <begin position="1"/>
        <end position="28"/>
    </location>
</feature>
<keyword evidence="3" id="KW-1185">Reference proteome</keyword>
<sequence length="132" mass="15344">MTLEKPQHTSFPVDRKRKPSSITLPKNPYMKIDYSPKHEFDNREVGSLPEELESLSINNKAHNDASDICKSDSLEKQCDSPPRSKRARYKERSQTAYHHSLAVRYEQLLLRYMLLSERYHFPGVVQSFSGGF</sequence>
<feature type="region of interest" description="Disordered" evidence="1">
    <location>
        <begin position="72"/>
        <end position="92"/>
    </location>
</feature>
<accession>A0ABR2WYY2</accession>
<evidence type="ECO:0000313" key="2">
    <source>
        <dbReference type="EMBL" id="KAK9766646.1"/>
    </source>
</evidence>
<protein>
    <submittedName>
        <fullName evidence="2">Uncharacterized protein</fullName>
    </submittedName>
</protein>
<reference evidence="2 3" key="1">
    <citation type="submission" date="2023-04" db="EMBL/GenBank/DDBJ databases">
        <title>Genome of Basidiobolus ranarum AG-B5.</title>
        <authorList>
            <person name="Stajich J.E."/>
            <person name="Carter-House D."/>
            <person name="Gryganskyi A."/>
        </authorList>
    </citation>
    <scope>NUCLEOTIDE SEQUENCE [LARGE SCALE GENOMIC DNA]</scope>
    <source>
        <strain evidence="2 3">AG-B5</strain>
    </source>
</reference>
<evidence type="ECO:0000256" key="1">
    <source>
        <dbReference type="SAM" id="MobiDB-lite"/>
    </source>
</evidence>
<dbReference type="Proteomes" id="UP001479436">
    <property type="component" value="Unassembled WGS sequence"/>
</dbReference>